<comment type="cofactor">
    <cofactor evidence="1">
        <name>[3Fe-4S] cluster</name>
        <dbReference type="ChEBI" id="CHEBI:21137"/>
    </cofactor>
</comment>
<evidence type="ECO:0000256" key="7">
    <source>
        <dbReference type="ARBA" id="ARBA00023291"/>
    </source>
</evidence>
<dbReference type="RefSeq" id="WP_183471923.1">
    <property type="nucleotide sequence ID" value="NZ_JACHVU010000012.1"/>
</dbReference>
<keyword evidence="5" id="KW-0408">Iron</keyword>
<dbReference type="EMBL" id="JACHVU010000012">
    <property type="protein sequence ID" value="MBB2992828.1"/>
    <property type="molecule type" value="Genomic_DNA"/>
</dbReference>
<keyword evidence="7" id="KW-0003">3Fe-4S</keyword>
<proteinExistence type="predicted"/>
<name>A0A839Q9K8_MYCIR</name>
<keyword evidence="4" id="KW-0249">Electron transport</keyword>
<evidence type="ECO:0000256" key="2">
    <source>
        <dbReference type="ARBA" id="ARBA00022448"/>
    </source>
</evidence>
<keyword evidence="3" id="KW-0479">Metal-binding</keyword>
<dbReference type="Pfam" id="PF13370">
    <property type="entry name" value="Fer4_13"/>
    <property type="match status" value="1"/>
</dbReference>
<dbReference type="Proteomes" id="UP000550501">
    <property type="component" value="Unassembled WGS sequence"/>
</dbReference>
<dbReference type="PANTHER" id="PTHR36923:SF3">
    <property type="entry name" value="FERREDOXIN"/>
    <property type="match status" value="1"/>
</dbReference>
<dbReference type="AlphaFoldDB" id="A0A839Q9K8"/>
<organism evidence="8 9">
    <name type="scientific">Mycolicibacterium iranicum</name>
    <name type="common">Mycobacterium iranicum</name>
    <dbReference type="NCBI Taxonomy" id="912594"/>
    <lineage>
        <taxon>Bacteria</taxon>
        <taxon>Bacillati</taxon>
        <taxon>Actinomycetota</taxon>
        <taxon>Actinomycetes</taxon>
        <taxon>Mycobacteriales</taxon>
        <taxon>Mycobacteriaceae</taxon>
        <taxon>Mycolicibacterium</taxon>
    </lineage>
</organism>
<sequence>MTTPRRLRVDRRLCEGHALCLQSAPEIFILSDDDVAECVAQPSNDQWDQAAAAIDACPRGAIALVEDLKGQPVR</sequence>
<dbReference type="Gene3D" id="3.30.70.20">
    <property type="match status" value="1"/>
</dbReference>
<reference evidence="8 9" key="1">
    <citation type="submission" date="2020-08" db="EMBL/GenBank/DDBJ databases">
        <title>The Agave Microbiome: Exploring the role of microbial communities in plant adaptations to desert environments.</title>
        <authorList>
            <person name="Partida-Martinez L.P."/>
        </authorList>
    </citation>
    <scope>NUCLEOTIDE SEQUENCE [LARGE SCALE GENOMIC DNA]</scope>
    <source>
        <strain evidence="8 9">AT2.18</strain>
    </source>
</reference>
<keyword evidence="6" id="KW-0411">Iron-sulfur</keyword>
<dbReference type="GO" id="GO:0046872">
    <property type="term" value="F:metal ion binding"/>
    <property type="evidence" value="ECO:0007669"/>
    <property type="project" value="UniProtKB-KW"/>
</dbReference>
<gene>
    <name evidence="8" type="ORF">FHR72_004333</name>
</gene>
<dbReference type="SUPFAM" id="SSF54862">
    <property type="entry name" value="4Fe-4S ferredoxins"/>
    <property type="match status" value="1"/>
</dbReference>
<comment type="caution">
    <text evidence="8">The sequence shown here is derived from an EMBL/GenBank/DDBJ whole genome shotgun (WGS) entry which is preliminary data.</text>
</comment>
<protein>
    <submittedName>
        <fullName evidence="8">Ferredoxin</fullName>
    </submittedName>
</protein>
<evidence type="ECO:0000313" key="9">
    <source>
        <dbReference type="Proteomes" id="UP000550501"/>
    </source>
</evidence>
<keyword evidence="9" id="KW-1185">Reference proteome</keyword>
<accession>A0A839Q9K8</accession>
<keyword evidence="2" id="KW-0813">Transport</keyword>
<evidence type="ECO:0000256" key="4">
    <source>
        <dbReference type="ARBA" id="ARBA00022982"/>
    </source>
</evidence>
<dbReference type="PANTHER" id="PTHR36923">
    <property type="entry name" value="FERREDOXIN"/>
    <property type="match status" value="1"/>
</dbReference>
<dbReference type="InterPro" id="IPR051269">
    <property type="entry name" value="Fe-S_cluster_ET"/>
</dbReference>
<evidence type="ECO:0000256" key="1">
    <source>
        <dbReference type="ARBA" id="ARBA00001927"/>
    </source>
</evidence>
<evidence type="ECO:0000256" key="3">
    <source>
        <dbReference type="ARBA" id="ARBA00022723"/>
    </source>
</evidence>
<evidence type="ECO:0000313" key="8">
    <source>
        <dbReference type="EMBL" id="MBB2992828.1"/>
    </source>
</evidence>
<evidence type="ECO:0000256" key="6">
    <source>
        <dbReference type="ARBA" id="ARBA00023014"/>
    </source>
</evidence>
<evidence type="ECO:0000256" key="5">
    <source>
        <dbReference type="ARBA" id="ARBA00023004"/>
    </source>
</evidence>
<dbReference type="GO" id="GO:0051538">
    <property type="term" value="F:3 iron, 4 sulfur cluster binding"/>
    <property type="evidence" value="ECO:0007669"/>
    <property type="project" value="UniProtKB-KW"/>
</dbReference>